<evidence type="ECO:0000313" key="12">
    <source>
        <dbReference type="Proteomes" id="UP000199087"/>
    </source>
</evidence>
<dbReference type="GO" id="GO:0003700">
    <property type="term" value="F:DNA-binding transcription factor activity"/>
    <property type="evidence" value="ECO:0007669"/>
    <property type="project" value="InterPro"/>
</dbReference>
<evidence type="ECO:0000313" key="11">
    <source>
        <dbReference type="EMBL" id="CRK82313.1"/>
    </source>
</evidence>
<keyword evidence="2" id="KW-0963">Cytoplasm</keyword>
<sequence>MIKVIVIDDEYIVRKGLIATINWQKFNMEVVGDAANGQKGWELFLEKAPEVVITDIVMPELNGIELSRKIKQVAPDTKILLLSCHRDFEYAQEGIRLGASGYILKTAFDDEEFEEYLKRFNEELIPLEEKPLDFASLTKEFYEWLCGFENSFADLLKEKCQKEWDWIEKPFYIYHLNHLNQGDFQLDTLFPNFTARMICGHDQCFMFIPEDHIGPFEQILFGVKNKLSTLQWNVSGPYKGTGEWMKGVQFLYSKFKIEQKFKGDLVNWPAPIQNAVRLISNDLSKSFSSVDVAHEVGLSRSHFSTLFKKSVGESFYAFTEKLRLGAASELLEASSLTLQEIAEKVGIQDGKYFSKWFKKCTGQTPSDYRQTKRRIKQDNFAPHS</sequence>
<dbReference type="Pfam" id="PF12833">
    <property type="entry name" value="HTH_18"/>
    <property type="match status" value="1"/>
</dbReference>
<evidence type="ECO:0000256" key="4">
    <source>
        <dbReference type="ARBA" id="ARBA00023012"/>
    </source>
</evidence>
<dbReference type="Proteomes" id="UP000199087">
    <property type="component" value="Unassembled WGS sequence"/>
</dbReference>
<dbReference type="SMART" id="SM00342">
    <property type="entry name" value="HTH_ARAC"/>
    <property type="match status" value="1"/>
</dbReference>
<dbReference type="GO" id="GO:0005737">
    <property type="term" value="C:cytoplasm"/>
    <property type="evidence" value="ECO:0007669"/>
    <property type="project" value="UniProtKB-SubCell"/>
</dbReference>
<accession>A0A0U1NWD0</accession>
<protein>
    <submittedName>
        <fullName evidence="11">AraC family transcriptional regulator</fullName>
    </submittedName>
</protein>
<dbReference type="Gene3D" id="3.40.50.2300">
    <property type="match status" value="1"/>
</dbReference>
<keyword evidence="6" id="KW-0238">DNA-binding</keyword>
<keyword evidence="3 8" id="KW-0597">Phosphoprotein</keyword>
<dbReference type="SUPFAM" id="SSF46689">
    <property type="entry name" value="Homeodomain-like"/>
    <property type="match status" value="2"/>
</dbReference>
<keyword evidence="5" id="KW-0805">Transcription regulation</keyword>
<dbReference type="PROSITE" id="PS01124">
    <property type="entry name" value="HTH_ARAC_FAMILY_2"/>
    <property type="match status" value="1"/>
</dbReference>
<comment type="subcellular location">
    <subcellularLocation>
        <location evidence="1">Cytoplasm</location>
    </subcellularLocation>
</comment>
<dbReference type="Gene3D" id="1.10.10.60">
    <property type="entry name" value="Homeodomain-like"/>
    <property type="match status" value="2"/>
</dbReference>
<dbReference type="PROSITE" id="PS00041">
    <property type="entry name" value="HTH_ARAC_FAMILY_1"/>
    <property type="match status" value="1"/>
</dbReference>
<evidence type="ECO:0000256" key="7">
    <source>
        <dbReference type="ARBA" id="ARBA00023163"/>
    </source>
</evidence>
<dbReference type="InterPro" id="IPR009057">
    <property type="entry name" value="Homeodomain-like_sf"/>
</dbReference>
<dbReference type="InterPro" id="IPR018060">
    <property type="entry name" value="HTH_AraC"/>
</dbReference>
<dbReference type="GO" id="GO:0043565">
    <property type="term" value="F:sequence-specific DNA binding"/>
    <property type="evidence" value="ECO:0007669"/>
    <property type="project" value="InterPro"/>
</dbReference>
<dbReference type="PRINTS" id="PR00032">
    <property type="entry name" value="HTHARAC"/>
</dbReference>
<reference evidence="12" key="1">
    <citation type="submission" date="2015-05" db="EMBL/GenBank/DDBJ databases">
        <authorList>
            <person name="Urmite Genomes"/>
        </authorList>
    </citation>
    <scope>NUCLEOTIDE SEQUENCE [LARGE SCALE GENOMIC DNA]</scope>
    <source>
        <strain evidence="12">LF1</strain>
    </source>
</reference>
<dbReference type="InterPro" id="IPR018062">
    <property type="entry name" value="HTH_AraC-typ_CS"/>
</dbReference>
<evidence type="ECO:0000256" key="8">
    <source>
        <dbReference type="PROSITE-ProRule" id="PRU00169"/>
    </source>
</evidence>
<dbReference type="SUPFAM" id="SSF52172">
    <property type="entry name" value="CheY-like"/>
    <property type="match status" value="1"/>
</dbReference>
<dbReference type="OrthoDB" id="9788446at2"/>
<dbReference type="GO" id="GO:0000160">
    <property type="term" value="P:phosphorelay signal transduction system"/>
    <property type="evidence" value="ECO:0007669"/>
    <property type="project" value="UniProtKB-KW"/>
</dbReference>
<evidence type="ECO:0000256" key="2">
    <source>
        <dbReference type="ARBA" id="ARBA00022490"/>
    </source>
</evidence>
<dbReference type="SMART" id="SM00448">
    <property type="entry name" value="REC"/>
    <property type="match status" value="1"/>
</dbReference>
<name>A0A0U1NWD0_9BACI</name>
<dbReference type="PROSITE" id="PS50110">
    <property type="entry name" value="RESPONSE_REGULATORY"/>
    <property type="match status" value="1"/>
</dbReference>
<dbReference type="InterPro" id="IPR011006">
    <property type="entry name" value="CheY-like_superfamily"/>
</dbReference>
<keyword evidence="7" id="KW-0804">Transcription</keyword>
<dbReference type="AlphaFoldDB" id="A0A0U1NWD0"/>
<evidence type="ECO:0000259" key="9">
    <source>
        <dbReference type="PROSITE" id="PS01124"/>
    </source>
</evidence>
<keyword evidence="12" id="KW-1185">Reference proteome</keyword>
<keyword evidence="4" id="KW-0902">Two-component regulatory system</keyword>
<dbReference type="InterPro" id="IPR020449">
    <property type="entry name" value="Tscrpt_reg_AraC-type_HTH"/>
</dbReference>
<feature type="domain" description="Response regulatory" evidence="10">
    <location>
        <begin position="3"/>
        <end position="120"/>
    </location>
</feature>
<dbReference type="CDD" id="cd17536">
    <property type="entry name" value="REC_YesN-like"/>
    <property type="match status" value="1"/>
</dbReference>
<evidence type="ECO:0000256" key="3">
    <source>
        <dbReference type="ARBA" id="ARBA00022553"/>
    </source>
</evidence>
<dbReference type="EMBL" id="CVRB01000002">
    <property type="protein sequence ID" value="CRK82313.1"/>
    <property type="molecule type" value="Genomic_DNA"/>
</dbReference>
<dbReference type="RefSeq" id="WP_090634170.1">
    <property type="nucleotide sequence ID" value="NZ_CVRB01000002.1"/>
</dbReference>
<evidence type="ECO:0000256" key="5">
    <source>
        <dbReference type="ARBA" id="ARBA00023015"/>
    </source>
</evidence>
<dbReference type="PANTHER" id="PTHR42713">
    <property type="entry name" value="HISTIDINE KINASE-RELATED"/>
    <property type="match status" value="1"/>
</dbReference>
<dbReference type="STRING" id="1499688.BN000_02236"/>
<organism evidence="11 12">
    <name type="scientific">Neobacillus massiliamazoniensis</name>
    <dbReference type="NCBI Taxonomy" id="1499688"/>
    <lineage>
        <taxon>Bacteria</taxon>
        <taxon>Bacillati</taxon>
        <taxon>Bacillota</taxon>
        <taxon>Bacilli</taxon>
        <taxon>Bacillales</taxon>
        <taxon>Bacillaceae</taxon>
        <taxon>Neobacillus</taxon>
    </lineage>
</organism>
<evidence type="ECO:0000256" key="6">
    <source>
        <dbReference type="ARBA" id="ARBA00023125"/>
    </source>
</evidence>
<dbReference type="InterPro" id="IPR001789">
    <property type="entry name" value="Sig_transdc_resp-reg_receiver"/>
</dbReference>
<gene>
    <name evidence="11" type="ORF">BN000_02236</name>
</gene>
<dbReference type="PANTHER" id="PTHR42713:SF3">
    <property type="entry name" value="TRANSCRIPTIONAL REGULATORY PROTEIN HPTR"/>
    <property type="match status" value="1"/>
</dbReference>
<dbReference type="InterPro" id="IPR051552">
    <property type="entry name" value="HptR"/>
</dbReference>
<feature type="modified residue" description="4-aspartylphosphate" evidence="8">
    <location>
        <position position="55"/>
    </location>
</feature>
<evidence type="ECO:0000259" key="10">
    <source>
        <dbReference type="PROSITE" id="PS50110"/>
    </source>
</evidence>
<dbReference type="Pfam" id="PF00072">
    <property type="entry name" value="Response_reg"/>
    <property type="match status" value="1"/>
</dbReference>
<evidence type="ECO:0000256" key="1">
    <source>
        <dbReference type="ARBA" id="ARBA00004496"/>
    </source>
</evidence>
<proteinExistence type="predicted"/>
<feature type="domain" description="HTH araC/xylS-type" evidence="9">
    <location>
        <begin position="273"/>
        <end position="371"/>
    </location>
</feature>